<feature type="transmembrane region" description="Helical" evidence="1">
    <location>
        <begin position="171"/>
        <end position="192"/>
    </location>
</feature>
<name>A0A942Z618_9FIRM</name>
<dbReference type="SUPFAM" id="SSF158560">
    <property type="entry name" value="BH3980-like"/>
    <property type="match status" value="1"/>
</dbReference>
<dbReference type="EMBL" id="WSFT01000012">
    <property type="protein sequence ID" value="MBS4537097.1"/>
    <property type="molecule type" value="Genomic_DNA"/>
</dbReference>
<proteinExistence type="predicted"/>
<dbReference type="RefSeq" id="WP_203365028.1">
    <property type="nucleotide sequence ID" value="NZ_WSFT01000012.1"/>
</dbReference>
<dbReference type="AlphaFoldDB" id="A0A942Z618"/>
<feature type="transmembrane region" description="Helical" evidence="1">
    <location>
        <begin position="204"/>
        <end position="223"/>
    </location>
</feature>
<keyword evidence="1" id="KW-1133">Transmembrane helix</keyword>
<reference evidence="2" key="1">
    <citation type="submission" date="2019-12" db="EMBL/GenBank/DDBJ databases">
        <title>Clostridiaceae gen. nov. sp. nov., isolated from sediment in Xinjiang, China.</title>
        <authorList>
            <person name="Zhang R."/>
        </authorList>
    </citation>
    <scope>NUCLEOTIDE SEQUENCE</scope>
    <source>
        <strain evidence="2">D2Q-11</strain>
    </source>
</reference>
<evidence type="ECO:0000256" key="1">
    <source>
        <dbReference type="SAM" id="Phobius"/>
    </source>
</evidence>
<keyword evidence="3" id="KW-1185">Reference proteome</keyword>
<dbReference type="PANTHER" id="PTHR41307">
    <property type="entry name" value="MEMBRANE PROTEIN-RELATED"/>
    <property type="match status" value="1"/>
</dbReference>
<keyword evidence="1" id="KW-0472">Membrane</keyword>
<dbReference type="Gene3D" id="1.10.1900.10">
    <property type="entry name" value="c-terminal domain of poly(a) binding protein"/>
    <property type="match status" value="1"/>
</dbReference>
<comment type="caution">
    <text evidence="2">The sequence shown here is derived from an EMBL/GenBank/DDBJ whole genome shotgun (WGS) entry which is preliminary data.</text>
</comment>
<feature type="transmembrane region" description="Helical" evidence="1">
    <location>
        <begin position="140"/>
        <end position="159"/>
    </location>
</feature>
<sequence length="233" mass="26988">MKSKELIRLNNEKREKLTEENRKYYEKILIYIRVSLAKRELETEEILSELLDHLLDAQYKGKSAKEVFGDNPKEYADEIVRELPKINLKDTMSLLSSGLLVFIASALLFSGIGDLFIYFVVDLNVLTKEIFIGSLLLESILSIILATTLLYLIINFIKWSIFKNLKSITEFFILWISGMISVGLFMLIFWSIPNFGPTIKIHSYVMILFGVIIFIGLLINRIINKRKKDKIIE</sequence>
<evidence type="ECO:0000313" key="2">
    <source>
        <dbReference type="EMBL" id="MBS4537097.1"/>
    </source>
</evidence>
<dbReference type="Proteomes" id="UP000724672">
    <property type="component" value="Unassembled WGS sequence"/>
</dbReference>
<organism evidence="2 3">
    <name type="scientific">Anaeromonas frigoriresistens</name>
    <dbReference type="NCBI Taxonomy" id="2683708"/>
    <lineage>
        <taxon>Bacteria</taxon>
        <taxon>Bacillati</taxon>
        <taxon>Bacillota</taxon>
        <taxon>Tissierellia</taxon>
        <taxon>Tissierellales</taxon>
        <taxon>Thermohalobacteraceae</taxon>
        <taxon>Anaeromonas</taxon>
    </lineage>
</organism>
<protein>
    <submittedName>
        <fullName evidence="2">DUF1129 family protein</fullName>
    </submittedName>
</protein>
<gene>
    <name evidence="2" type="ORF">GOQ27_01405</name>
</gene>
<dbReference type="PANTHER" id="PTHR41307:SF1">
    <property type="entry name" value="MEMBRANE PROTEIN"/>
    <property type="match status" value="1"/>
</dbReference>
<evidence type="ECO:0000313" key="3">
    <source>
        <dbReference type="Proteomes" id="UP000724672"/>
    </source>
</evidence>
<keyword evidence="1" id="KW-0812">Transmembrane</keyword>
<accession>A0A942Z618</accession>
<feature type="transmembrane region" description="Helical" evidence="1">
    <location>
        <begin position="94"/>
        <end position="120"/>
    </location>
</feature>